<protein>
    <submittedName>
        <fullName evidence="1">Uncharacterized protein</fullName>
    </submittedName>
</protein>
<proteinExistence type="predicted"/>
<comment type="caution">
    <text evidence="1">The sequence shown here is derived from an EMBL/GenBank/DDBJ whole genome shotgun (WGS) entry which is preliminary data.</text>
</comment>
<dbReference type="AlphaFoldDB" id="A0A547P9Y1"/>
<reference evidence="1 2" key="1">
    <citation type="submission" date="2019-06" db="EMBL/GenBank/DDBJ databases">
        <title>Erythrobacter insulae sp. nov., isolated from a tidal flat.</title>
        <authorList>
            <person name="Yoon J.-H."/>
        </authorList>
    </citation>
    <scope>NUCLEOTIDE SEQUENCE [LARGE SCALE GENOMIC DNA]</scope>
    <source>
        <strain evidence="1 2">JBTF-M21</strain>
    </source>
</reference>
<name>A0A547P9Y1_9SPHN</name>
<dbReference type="EMBL" id="VHJK01000001">
    <property type="protein sequence ID" value="TRD10961.1"/>
    <property type="molecule type" value="Genomic_DNA"/>
</dbReference>
<evidence type="ECO:0000313" key="1">
    <source>
        <dbReference type="EMBL" id="TRD10961.1"/>
    </source>
</evidence>
<keyword evidence="2" id="KW-1185">Reference proteome</keyword>
<organism evidence="1 2">
    <name type="scientific">Erythrobacter insulae</name>
    <dbReference type="NCBI Taxonomy" id="2584124"/>
    <lineage>
        <taxon>Bacteria</taxon>
        <taxon>Pseudomonadati</taxon>
        <taxon>Pseudomonadota</taxon>
        <taxon>Alphaproteobacteria</taxon>
        <taxon>Sphingomonadales</taxon>
        <taxon>Erythrobacteraceae</taxon>
        <taxon>Erythrobacter/Porphyrobacter group</taxon>
        <taxon>Erythrobacter</taxon>
    </lineage>
</organism>
<dbReference type="RefSeq" id="WP_142787223.1">
    <property type="nucleotide sequence ID" value="NZ_VHJK01000001.1"/>
</dbReference>
<sequence>MDDHEKQGSKLSAQNVIDNFVSGGPSAEDEAMGANLRWLKMEKIEFAFKRGTEDYGRGIRDNYESERVYDQADAAMMGGSGQMGVMIWRGSHHMSRHDTFYFEIGTMSVGEFKKCFEPRLVSLNSTVHRAHLALYTQRLRHIGVSDAVRDAAALSCFRDDGLESKDVKQILARLKLPI</sequence>
<accession>A0A547P9Y1</accession>
<dbReference type="Proteomes" id="UP000316343">
    <property type="component" value="Unassembled WGS sequence"/>
</dbReference>
<evidence type="ECO:0000313" key="2">
    <source>
        <dbReference type="Proteomes" id="UP000316343"/>
    </source>
</evidence>
<gene>
    <name evidence="1" type="ORF">FGU71_03190</name>
</gene>